<feature type="signal peptide" evidence="1">
    <location>
        <begin position="1"/>
        <end position="19"/>
    </location>
</feature>
<name>A0A9D1SSM8_9FIRM</name>
<proteinExistence type="predicted"/>
<dbReference type="EMBL" id="DVNZ01000127">
    <property type="protein sequence ID" value="HIU94298.1"/>
    <property type="molecule type" value="Genomic_DNA"/>
</dbReference>
<feature type="chain" id="PRO_5038876448" evidence="1">
    <location>
        <begin position="20"/>
        <end position="451"/>
    </location>
</feature>
<evidence type="ECO:0000313" key="3">
    <source>
        <dbReference type="Proteomes" id="UP000824128"/>
    </source>
</evidence>
<reference evidence="2" key="2">
    <citation type="journal article" date="2021" name="PeerJ">
        <title>Extensive microbial diversity within the chicken gut microbiome revealed by metagenomics and culture.</title>
        <authorList>
            <person name="Gilroy R."/>
            <person name="Ravi A."/>
            <person name="Getino M."/>
            <person name="Pursley I."/>
            <person name="Horton D.L."/>
            <person name="Alikhan N.F."/>
            <person name="Baker D."/>
            <person name="Gharbi K."/>
            <person name="Hall N."/>
            <person name="Watson M."/>
            <person name="Adriaenssens E.M."/>
            <person name="Foster-Nyarko E."/>
            <person name="Jarju S."/>
            <person name="Secka A."/>
            <person name="Antonio M."/>
            <person name="Oren A."/>
            <person name="Chaudhuri R.R."/>
            <person name="La Ragione R."/>
            <person name="Hildebrand F."/>
            <person name="Pallen M.J."/>
        </authorList>
    </citation>
    <scope>NUCLEOTIDE SEQUENCE</scope>
    <source>
        <strain evidence="2">ChiGjej2B2-16831</strain>
    </source>
</reference>
<protein>
    <submittedName>
        <fullName evidence="2">Uncharacterized protein</fullName>
    </submittedName>
</protein>
<gene>
    <name evidence="2" type="ORF">IAD24_03985</name>
</gene>
<dbReference type="Proteomes" id="UP000824128">
    <property type="component" value="Unassembled WGS sequence"/>
</dbReference>
<comment type="caution">
    <text evidence="2">The sequence shown here is derived from an EMBL/GenBank/DDBJ whole genome shotgun (WGS) entry which is preliminary data.</text>
</comment>
<keyword evidence="1" id="KW-0732">Signal</keyword>
<accession>A0A9D1SSM8</accession>
<reference evidence="2" key="1">
    <citation type="submission" date="2020-10" db="EMBL/GenBank/DDBJ databases">
        <authorList>
            <person name="Gilroy R."/>
        </authorList>
    </citation>
    <scope>NUCLEOTIDE SEQUENCE</scope>
    <source>
        <strain evidence="2">ChiGjej2B2-16831</strain>
    </source>
</reference>
<organism evidence="2 3">
    <name type="scientific">Candidatus Aphodomorpha intestinavium</name>
    <dbReference type="NCBI Taxonomy" id="2840672"/>
    <lineage>
        <taxon>Bacteria</taxon>
        <taxon>Bacillati</taxon>
        <taxon>Bacillota</taxon>
        <taxon>Clostridia</taxon>
        <taxon>Eubacteriales</taxon>
        <taxon>Candidatus Aphodomorpha</taxon>
    </lineage>
</organism>
<dbReference type="AlphaFoldDB" id="A0A9D1SSM8"/>
<evidence type="ECO:0000313" key="2">
    <source>
        <dbReference type="EMBL" id="HIU94298.1"/>
    </source>
</evidence>
<evidence type="ECO:0000256" key="1">
    <source>
        <dbReference type="SAM" id="SignalP"/>
    </source>
</evidence>
<sequence>MKRTHTTRTLCLLPVLLMAAALLPGCQPTPEEEFVVNRLDGALEEAVQATPAPPAQYEAPERWTESFDVRGQTVRIDVAVEVPDAVEYPVLTVKGAPFTAEDVVQAAEVFFGGPVELREPAFGREEILYALQYVQQGKVVDEDPETGEPIFGPYEGQEEDIARLKAQLAAVMEQEETFTPLTAETAPLPATAQPVRAETGDTGYFYCMDNSFWFYRHLGTNVQPELWVLQGDAIYGEKPHALENVKITEEEAIAMGDAFVKKLGRDDLALAICEKARSANECTLDTIYEGYQLTYVPAINGSVPCYFDRYSNSPELAFMQEQAAFSDGWWQESIILVVTEDGVQDMSWSNRKEIVNTANENVTLLPFDEIQEHIRRLLKNSLRGGGSFGDLIFERMMLSTALCRLPDHPDEALLVPVWAILLTTEHDREQHLEYDLLLINALDGTYINRWA</sequence>